<evidence type="ECO:0000259" key="8">
    <source>
        <dbReference type="PROSITE" id="PS51818"/>
    </source>
</evidence>
<dbReference type="RefSeq" id="XP_029105877.1">
    <property type="nucleotide sequence ID" value="XM_029250044.1"/>
</dbReference>
<evidence type="ECO:0000256" key="6">
    <source>
        <dbReference type="ARBA" id="ARBA00023242"/>
    </source>
</evidence>
<dbReference type="InterPro" id="IPR023082">
    <property type="entry name" value="Homeo_prospero_dom"/>
</dbReference>
<sequence length="551" mass="61871">MAAGCGAVAADRSHEVWSGSSSIGSAEPQSPMSRPAMPAGPRDDLPASERRWTEHARVENVLRGTAGSWKGWLQTGCQRCDAHPLDLEEELEDVKCRRLVPHAVGWSRHAGEEHRALRQQLHAMHKLLKQPQQGLVQSRSVGKDLGEDGHGDEQQRECHLQAHLCSECREGARTGQTKQADSVRHIIMSNKEQQELSGALKRELSKAVSRSVDLVFDKISSALAKDSSRLLGGGKRKFEEVSSIREPSLTADEVTAQPPEHKDTDKVLIPTEQTEALSLVVPKLCSIRHRAEDQQVPYQMPPSPYKCEHRVAFGENQLLEHLLRCSVHSDPRSPHCGLAVGDGSPSHSLDIPQHRDKVRSKPSSSVGTLPTPLERPRIPHNKAEDETLQRSPCVSLTEGLSPSHLKKAKLMFFYTRYPSSNVLKCFFPDVKFTRCVTSQLIKWFSNFREFYYIQMERFARRAVLERGTSAEGLSVSRDSELFRALNAHYNKANDFQVPDRFLEVAEITLKQFFNSILLAKDTDPSWKKAIYKVICKLDSDIPDYFKSFACS</sequence>
<dbReference type="GeneTree" id="ENSGT00940000154790"/>
<feature type="compositionally biased region" description="Basic and acidic residues" evidence="7">
    <location>
        <begin position="374"/>
        <end position="388"/>
    </location>
</feature>
<dbReference type="PANTHER" id="PTHR12198:SF9">
    <property type="entry name" value="PROSPERO HOMEOBOX PROTEIN 2"/>
    <property type="match status" value="1"/>
</dbReference>
<proteinExistence type="predicted"/>
<evidence type="ECO:0000256" key="3">
    <source>
        <dbReference type="ARBA" id="ARBA00023125"/>
    </source>
</evidence>
<dbReference type="PROSITE" id="PS51818">
    <property type="entry name" value="HOMEO_PROSPERO"/>
    <property type="match status" value="1"/>
</dbReference>
<evidence type="ECO:0000256" key="5">
    <source>
        <dbReference type="ARBA" id="ARBA00023163"/>
    </source>
</evidence>
<reference evidence="9" key="2">
    <citation type="submission" date="2025-08" db="UniProtKB">
        <authorList>
            <consortium name="Ensembl"/>
        </authorList>
    </citation>
    <scope>IDENTIFICATION</scope>
</reference>
<comment type="subcellular location">
    <subcellularLocation>
        <location evidence="1">Nucleus</location>
    </subcellularLocation>
</comment>
<keyword evidence="2" id="KW-0805">Transcription regulation</keyword>
<dbReference type="GO" id="GO:0001945">
    <property type="term" value="P:lymph vessel development"/>
    <property type="evidence" value="ECO:0007669"/>
    <property type="project" value="UniProtKB-ARBA"/>
</dbReference>
<keyword evidence="5" id="KW-0804">Transcription</keyword>
<reference evidence="9" key="3">
    <citation type="submission" date="2025-09" db="UniProtKB">
        <authorList>
            <consortium name="Ensembl"/>
        </authorList>
    </citation>
    <scope>IDENTIFICATION</scope>
</reference>
<dbReference type="GO" id="GO:0035295">
    <property type="term" value="P:tube development"/>
    <property type="evidence" value="ECO:0007669"/>
    <property type="project" value="UniProtKB-ARBA"/>
</dbReference>
<dbReference type="OrthoDB" id="10038576at2759"/>
<dbReference type="Gene3D" id="1.10.10.500">
    <property type="entry name" value="Homeo-prospero domain"/>
    <property type="match status" value="1"/>
</dbReference>
<reference evidence="9 10" key="1">
    <citation type="submission" date="2019-04" db="EMBL/GenBank/DDBJ databases">
        <authorList>
            <consortium name="Wellcome Sanger Institute Data Sharing"/>
        </authorList>
    </citation>
    <scope>NUCLEOTIDE SEQUENCE [LARGE SCALE GENOMIC DNA]</scope>
</reference>
<dbReference type="InterPro" id="IPR039350">
    <property type="entry name" value="Prospero_homeodomain"/>
</dbReference>
<evidence type="ECO:0000313" key="10">
    <source>
        <dbReference type="Proteomes" id="UP000694397"/>
    </source>
</evidence>
<dbReference type="KEGG" id="sfm:108936650"/>
<feature type="region of interest" description="Disordered" evidence="7">
    <location>
        <begin position="1"/>
        <end position="47"/>
    </location>
</feature>
<dbReference type="GeneID" id="108936650"/>
<protein>
    <submittedName>
        <fullName evidence="9">Prospero homeobox protein 1-like</fullName>
    </submittedName>
</protein>
<accession>A0A8C9TLX1</accession>
<evidence type="ECO:0000256" key="4">
    <source>
        <dbReference type="ARBA" id="ARBA00023155"/>
    </source>
</evidence>
<keyword evidence="10" id="KW-1185">Reference proteome</keyword>
<dbReference type="RefSeq" id="XP_018611674.2">
    <property type="nucleotide sequence ID" value="XM_018756158.2"/>
</dbReference>
<keyword evidence="6" id="KW-0539">Nucleus</keyword>
<feature type="region of interest" description="Disordered" evidence="7">
    <location>
        <begin position="336"/>
        <end position="389"/>
    </location>
</feature>
<dbReference type="GO" id="GO:0005737">
    <property type="term" value="C:cytoplasm"/>
    <property type="evidence" value="ECO:0007669"/>
    <property type="project" value="UniProtKB-ARBA"/>
</dbReference>
<evidence type="ECO:0000313" key="9">
    <source>
        <dbReference type="Ensembl" id="ENSSFOP00015055579.1"/>
    </source>
</evidence>
<evidence type="ECO:0000256" key="1">
    <source>
        <dbReference type="ARBA" id="ARBA00004123"/>
    </source>
</evidence>
<evidence type="ECO:0000256" key="7">
    <source>
        <dbReference type="SAM" id="MobiDB-lite"/>
    </source>
</evidence>
<dbReference type="GO" id="GO:0005634">
    <property type="term" value="C:nucleus"/>
    <property type="evidence" value="ECO:0007669"/>
    <property type="project" value="UniProtKB-SubCell"/>
</dbReference>
<organism evidence="9 10">
    <name type="scientific">Scleropages formosus</name>
    <name type="common">Asian bonytongue</name>
    <name type="synonym">Osteoglossum formosum</name>
    <dbReference type="NCBI Taxonomy" id="113540"/>
    <lineage>
        <taxon>Eukaryota</taxon>
        <taxon>Metazoa</taxon>
        <taxon>Chordata</taxon>
        <taxon>Craniata</taxon>
        <taxon>Vertebrata</taxon>
        <taxon>Euteleostomi</taxon>
        <taxon>Actinopterygii</taxon>
        <taxon>Neopterygii</taxon>
        <taxon>Teleostei</taxon>
        <taxon>Osteoglossocephala</taxon>
        <taxon>Osteoglossomorpha</taxon>
        <taxon>Osteoglossiformes</taxon>
        <taxon>Osteoglossidae</taxon>
        <taxon>Scleropages</taxon>
    </lineage>
</organism>
<dbReference type="Ensembl" id="ENSSFOT00015067565.1">
    <property type="protein sequence ID" value="ENSSFOP00015055579.1"/>
    <property type="gene ID" value="ENSSFOG00015026333.1"/>
</dbReference>
<keyword evidence="4" id="KW-0371">Homeobox</keyword>
<keyword evidence="3" id="KW-0238">DNA-binding</keyword>
<feature type="domain" description="Prospero" evidence="8">
    <location>
        <begin position="397"/>
        <end position="551"/>
    </location>
</feature>
<gene>
    <name evidence="9" type="primary">LOC108936650</name>
</gene>
<name>A0A8C9TLX1_SCLFO</name>
<dbReference type="GO" id="GO:0048598">
    <property type="term" value="P:embryonic morphogenesis"/>
    <property type="evidence" value="ECO:0007669"/>
    <property type="project" value="UniProtKB-ARBA"/>
</dbReference>
<dbReference type="SUPFAM" id="SSF46689">
    <property type="entry name" value="Homeodomain-like"/>
    <property type="match status" value="1"/>
</dbReference>
<dbReference type="Pfam" id="PF05044">
    <property type="entry name" value="HPD"/>
    <property type="match status" value="1"/>
</dbReference>
<dbReference type="GO" id="GO:0031016">
    <property type="term" value="P:pancreas development"/>
    <property type="evidence" value="ECO:0007669"/>
    <property type="project" value="UniProtKB-ARBA"/>
</dbReference>
<dbReference type="GO" id="GO:0000981">
    <property type="term" value="F:DNA-binding transcription factor activity, RNA polymerase II-specific"/>
    <property type="evidence" value="ECO:0007669"/>
    <property type="project" value="TreeGrafter"/>
</dbReference>
<dbReference type="AlphaFoldDB" id="A0A8C9TLX1"/>
<dbReference type="GO" id="GO:0070309">
    <property type="term" value="P:lens fiber cell morphogenesis"/>
    <property type="evidence" value="ECO:0007669"/>
    <property type="project" value="UniProtKB-ARBA"/>
</dbReference>
<dbReference type="GO" id="GO:0060042">
    <property type="term" value="P:retina morphogenesis in camera-type eye"/>
    <property type="evidence" value="ECO:0007669"/>
    <property type="project" value="UniProtKB-ARBA"/>
</dbReference>
<dbReference type="GO" id="GO:0048646">
    <property type="term" value="P:anatomical structure formation involved in morphogenesis"/>
    <property type="evidence" value="ECO:0007669"/>
    <property type="project" value="UniProtKB-ARBA"/>
</dbReference>
<dbReference type="PANTHER" id="PTHR12198">
    <property type="entry name" value="HOMEOBOX PROTEIN PROSPERO/PROX-1/CEH-26"/>
    <property type="match status" value="1"/>
</dbReference>
<dbReference type="GO" id="GO:0070365">
    <property type="term" value="P:hepatocyte differentiation"/>
    <property type="evidence" value="ECO:0007669"/>
    <property type="project" value="UniProtKB-ARBA"/>
</dbReference>
<dbReference type="GO" id="GO:0007417">
    <property type="term" value="P:central nervous system development"/>
    <property type="evidence" value="ECO:0007669"/>
    <property type="project" value="UniProtKB-ARBA"/>
</dbReference>
<evidence type="ECO:0000256" key="2">
    <source>
        <dbReference type="ARBA" id="ARBA00023015"/>
    </source>
</evidence>
<feature type="compositionally biased region" description="Polar residues" evidence="7">
    <location>
        <begin position="18"/>
        <end position="32"/>
    </location>
</feature>
<dbReference type="InterPro" id="IPR009057">
    <property type="entry name" value="Homeodomain-like_sf"/>
</dbReference>
<dbReference type="FunFam" id="1.10.10.500:FF:000001">
    <property type="entry name" value="Prospero homeobox protein 1"/>
    <property type="match status" value="1"/>
</dbReference>
<dbReference type="InterPro" id="IPR037131">
    <property type="entry name" value="Homeo_prospero_dom_sf"/>
</dbReference>
<dbReference type="GO" id="GO:0000978">
    <property type="term" value="F:RNA polymerase II cis-regulatory region sequence-specific DNA binding"/>
    <property type="evidence" value="ECO:0007669"/>
    <property type="project" value="TreeGrafter"/>
</dbReference>
<dbReference type="Proteomes" id="UP000694397">
    <property type="component" value="Chromosome 3"/>
</dbReference>